<feature type="domain" description="Xylose isomerase-like TIM barrel" evidence="2">
    <location>
        <begin position="4"/>
        <end position="188"/>
    </location>
</feature>
<comment type="caution">
    <text evidence="3">The sequence shown here is derived from an EMBL/GenBank/DDBJ whole genome shotgun (WGS) entry which is preliminary data.</text>
</comment>
<name>A0A7C5HBV1_UNCW3</name>
<gene>
    <name evidence="3" type="ORF">ENL19_02785</name>
</gene>
<sequence length="194" mass="22485">GLIFSSPDKSIRKAAVQRIKKHMEFASHFNAVVVIGLIKGWINSSSTYFQSEGYITECLRECNEYAGEKGVDVALEPINRFQEDFFHSILDCKEYLDRIKFSNVKMMIDSFHMNIEDANMWENMRQAKEYIVHVHYSDNNRLAPGMGHFDFLKMTKVLKEIDYKGYISVEILPVPDSYTAAKQTINSMKSYLNQ</sequence>
<dbReference type="InterPro" id="IPR050417">
    <property type="entry name" value="Sugar_Epim/Isomerase"/>
</dbReference>
<protein>
    <submittedName>
        <fullName evidence="3">Sugar phosphate isomerase/epimerase</fullName>
    </submittedName>
</protein>
<dbReference type="Pfam" id="PF01261">
    <property type="entry name" value="AP_endonuc_2"/>
    <property type="match status" value="1"/>
</dbReference>
<keyword evidence="1 3" id="KW-0413">Isomerase</keyword>
<dbReference type="InterPro" id="IPR013022">
    <property type="entry name" value="Xyl_isomerase-like_TIM-brl"/>
</dbReference>
<dbReference type="GO" id="GO:0016853">
    <property type="term" value="F:isomerase activity"/>
    <property type="evidence" value="ECO:0007669"/>
    <property type="project" value="UniProtKB-KW"/>
</dbReference>
<dbReference type="InterPro" id="IPR036237">
    <property type="entry name" value="Xyl_isomerase-like_sf"/>
</dbReference>
<proteinExistence type="predicted"/>
<accession>A0A7C5HBV1</accession>
<evidence type="ECO:0000259" key="2">
    <source>
        <dbReference type="Pfam" id="PF01261"/>
    </source>
</evidence>
<dbReference type="PANTHER" id="PTHR43489">
    <property type="entry name" value="ISOMERASE"/>
    <property type="match status" value="1"/>
</dbReference>
<dbReference type="PANTHER" id="PTHR43489:SF7">
    <property type="entry name" value="3-DEHYDRO-D-GULOSIDE 4-EPIMERASE-RELATED"/>
    <property type="match status" value="1"/>
</dbReference>
<organism evidence="3">
    <name type="scientific">candidate division WOR-3 bacterium</name>
    <dbReference type="NCBI Taxonomy" id="2052148"/>
    <lineage>
        <taxon>Bacteria</taxon>
        <taxon>Bacteria division WOR-3</taxon>
    </lineage>
</organism>
<evidence type="ECO:0000313" key="3">
    <source>
        <dbReference type="EMBL" id="HHE04970.1"/>
    </source>
</evidence>
<evidence type="ECO:0000256" key="1">
    <source>
        <dbReference type="ARBA" id="ARBA00023235"/>
    </source>
</evidence>
<dbReference type="Gene3D" id="3.20.20.150">
    <property type="entry name" value="Divalent-metal-dependent TIM barrel enzymes"/>
    <property type="match status" value="1"/>
</dbReference>
<dbReference type="Proteomes" id="UP000886110">
    <property type="component" value="Unassembled WGS sequence"/>
</dbReference>
<reference evidence="3" key="1">
    <citation type="journal article" date="2020" name="mSystems">
        <title>Genome- and Community-Level Interaction Insights into Carbon Utilization and Element Cycling Functions of Hydrothermarchaeota in Hydrothermal Sediment.</title>
        <authorList>
            <person name="Zhou Z."/>
            <person name="Liu Y."/>
            <person name="Xu W."/>
            <person name="Pan J."/>
            <person name="Luo Z.H."/>
            <person name="Li M."/>
        </authorList>
    </citation>
    <scope>NUCLEOTIDE SEQUENCE [LARGE SCALE GENOMIC DNA]</scope>
    <source>
        <strain evidence="3">HyVt-74</strain>
    </source>
</reference>
<feature type="non-terminal residue" evidence="3">
    <location>
        <position position="1"/>
    </location>
</feature>
<dbReference type="SUPFAM" id="SSF51658">
    <property type="entry name" value="Xylose isomerase-like"/>
    <property type="match status" value="1"/>
</dbReference>
<dbReference type="AlphaFoldDB" id="A0A7C5HBV1"/>
<dbReference type="EMBL" id="DRTB01000209">
    <property type="protein sequence ID" value="HHE04970.1"/>
    <property type="molecule type" value="Genomic_DNA"/>
</dbReference>